<dbReference type="InterPro" id="IPR043502">
    <property type="entry name" value="DNA/RNA_pol_sf"/>
</dbReference>
<sequence length="412" mass="46579">MVTVKSLLTLATQNSWPLIQLDVNNAFLNGDLDEEVYMQLPQGYTPSAIHSANNTLVCKLHKSSYGLRQASRQWYSKFSSFLISQGFIQSKADYSLFYKGVGKNYVALLVYVDDIVLTGASISEINAIKESLSNTFKLKDLGKLQHFLGLEIARSAQGIFLSQRQYALKLLEDTDKLAAKPVQYPMEPACKTSNFEGLPLQDPASYRRLIGRLMYLTITRPDITYVAATHLLKYLKLNPGQGLFLSSNSSLKIRAFSVSDWAGCSDTRRSMTGFCVFIGDSMVSWKTKKQTIVSRSSTEAEYRALAVTTTEIVWLHHLLTNFRVYQHDPTAIFCDNESAIQLALNPTFDERTKHIEIDCHFIRDKILDKTVKLLPIRTTHQLADIFTKPLPRHKMIPIMSKMALHNIFQSSS</sequence>
<dbReference type="AlphaFoldDB" id="A0A9R1XCK6"/>
<comment type="caution">
    <text evidence="2">The sequence shown here is derived from an EMBL/GenBank/DDBJ whole genome shotgun (WGS) entry which is preliminary data.</text>
</comment>
<reference evidence="2 3" key="1">
    <citation type="journal article" date="2017" name="Nat. Commun.">
        <title>Genome assembly with in vitro proximity ligation data and whole-genome triplication in lettuce.</title>
        <authorList>
            <person name="Reyes-Chin-Wo S."/>
            <person name="Wang Z."/>
            <person name="Yang X."/>
            <person name="Kozik A."/>
            <person name="Arikit S."/>
            <person name="Song C."/>
            <person name="Xia L."/>
            <person name="Froenicke L."/>
            <person name="Lavelle D.O."/>
            <person name="Truco M.J."/>
            <person name="Xia R."/>
            <person name="Zhu S."/>
            <person name="Xu C."/>
            <person name="Xu H."/>
            <person name="Xu X."/>
            <person name="Cox K."/>
            <person name="Korf I."/>
            <person name="Meyers B.C."/>
            <person name="Michelmore R.W."/>
        </authorList>
    </citation>
    <scope>NUCLEOTIDE SEQUENCE [LARGE SCALE GENOMIC DNA]</scope>
    <source>
        <strain evidence="3">cv. Salinas</strain>
        <tissue evidence="2">Seedlings</tissue>
    </source>
</reference>
<dbReference type="CDD" id="cd09272">
    <property type="entry name" value="RNase_HI_RT_Ty1"/>
    <property type="match status" value="1"/>
</dbReference>
<evidence type="ECO:0000313" key="2">
    <source>
        <dbReference type="EMBL" id="KAJ0207786.1"/>
    </source>
</evidence>
<dbReference type="PANTHER" id="PTHR11439">
    <property type="entry name" value="GAG-POL-RELATED RETROTRANSPOSON"/>
    <property type="match status" value="1"/>
</dbReference>
<dbReference type="EMBL" id="NBSK02000005">
    <property type="protein sequence ID" value="KAJ0207786.1"/>
    <property type="molecule type" value="Genomic_DNA"/>
</dbReference>
<accession>A0A9R1XCK6</accession>
<proteinExistence type="predicted"/>
<evidence type="ECO:0000313" key="3">
    <source>
        <dbReference type="Proteomes" id="UP000235145"/>
    </source>
</evidence>
<dbReference type="SUPFAM" id="SSF56672">
    <property type="entry name" value="DNA/RNA polymerases"/>
    <property type="match status" value="1"/>
</dbReference>
<dbReference type="Pfam" id="PF07727">
    <property type="entry name" value="RVT_2"/>
    <property type="match status" value="1"/>
</dbReference>
<dbReference type="InterPro" id="IPR013103">
    <property type="entry name" value="RVT_2"/>
</dbReference>
<feature type="domain" description="Reverse transcriptase Ty1/copia-type" evidence="1">
    <location>
        <begin position="3"/>
        <end position="187"/>
    </location>
</feature>
<dbReference type="OrthoDB" id="414945at2759"/>
<dbReference type="Proteomes" id="UP000235145">
    <property type="component" value="Unassembled WGS sequence"/>
</dbReference>
<organism evidence="2 3">
    <name type="scientific">Lactuca sativa</name>
    <name type="common">Garden lettuce</name>
    <dbReference type="NCBI Taxonomy" id="4236"/>
    <lineage>
        <taxon>Eukaryota</taxon>
        <taxon>Viridiplantae</taxon>
        <taxon>Streptophyta</taxon>
        <taxon>Embryophyta</taxon>
        <taxon>Tracheophyta</taxon>
        <taxon>Spermatophyta</taxon>
        <taxon>Magnoliopsida</taxon>
        <taxon>eudicotyledons</taxon>
        <taxon>Gunneridae</taxon>
        <taxon>Pentapetalae</taxon>
        <taxon>asterids</taxon>
        <taxon>campanulids</taxon>
        <taxon>Asterales</taxon>
        <taxon>Asteraceae</taxon>
        <taxon>Cichorioideae</taxon>
        <taxon>Cichorieae</taxon>
        <taxon>Lactucinae</taxon>
        <taxon>Lactuca</taxon>
    </lineage>
</organism>
<name>A0A9R1XCK6_LACSA</name>
<gene>
    <name evidence="2" type="ORF">LSAT_V11C500230020</name>
</gene>
<protein>
    <recommendedName>
        <fullName evidence="1">Reverse transcriptase Ty1/copia-type domain-containing protein</fullName>
    </recommendedName>
</protein>
<evidence type="ECO:0000259" key="1">
    <source>
        <dbReference type="Pfam" id="PF07727"/>
    </source>
</evidence>
<keyword evidence="3" id="KW-1185">Reference proteome</keyword>
<dbReference type="PANTHER" id="PTHR11439:SF498">
    <property type="entry name" value="DNAK FAMILY PROTEIN"/>
    <property type="match status" value="1"/>
</dbReference>